<dbReference type="SUPFAM" id="SSF48371">
    <property type="entry name" value="ARM repeat"/>
    <property type="match status" value="1"/>
</dbReference>
<feature type="compositionally biased region" description="Basic and acidic residues" evidence="1">
    <location>
        <begin position="16"/>
        <end position="28"/>
    </location>
</feature>
<evidence type="ECO:0000256" key="1">
    <source>
        <dbReference type="SAM" id="MobiDB-lite"/>
    </source>
</evidence>
<organism evidence="2 3">
    <name type="scientific">Sipha flava</name>
    <name type="common">yellow sugarcane aphid</name>
    <dbReference type="NCBI Taxonomy" id="143950"/>
    <lineage>
        <taxon>Eukaryota</taxon>
        <taxon>Metazoa</taxon>
        <taxon>Ecdysozoa</taxon>
        <taxon>Arthropoda</taxon>
        <taxon>Hexapoda</taxon>
        <taxon>Insecta</taxon>
        <taxon>Pterygota</taxon>
        <taxon>Neoptera</taxon>
        <taxon>Paraneoptera</taxon>
        <taxon>Hemiptera</taxon>
        <taxon>Sternorrhyncha</taxon>
        <taxon>Aphidomorpha</taxon>
        <taxon>Aphidoidea</taxon>
        <taxon>Aphididae</taxon>
        <taxon>Sipha</taxon>
    </lineage>
</organism>
<dbReference type="InterPro" id="IPR016024">
    <property type="entry name" value="ARM-type_fold"/>
</dbReference>
<protein>
    <submittedName>
        <fullName evidence="3">Uncharacterized protein LOC112686360</fullName>
    </submittedName>
</protein>
<dbReference type="AlphaFoldDB" id="A0A8B8FU99"/>
<sequence>MGIVYSTLRRIREAFSSRSKTTESRSETRNSQSTNSWFRRLQNRIMSRVHRFTNRSSVRVREDTKILSCDSPESVIVNQTGRCQLPAVQPECINAPNNQSIVNDSRITHNYNEQLIPYMNPEPSASVLCTEAYEIMERSTPVISAWESTNIPTTSLNADDLRSKLSNELLEQESNKLLTESENMNKLNIRSTNYSVFDQSWNDYFVIKSLITTMTSANFKLLTEELLFNITTVEHLEKTIQLILEMVFYNPKSIPIYVYIFCKLENIERSYNSRFNTGSFKRQLLTQCEDLLHSGMIENKINSRGIYTFIGKLYLKNMLPYQIIVDYLNWSLDKESLAYVENVCYFLIIVGKKLDKSYNLKETTEKMKLQFTSKVLNVWCAYYFYMENFSLVGDGQSNRLPRTSEQFAGDEGPDAFRNVDGWPLGTLKIVTSRTSAWSI</sequence>
<proteinExistence type="predicted"/>
<name>A0A8B8FU99_9HEMI</name>
<dbReference type="GeneID" id="112686360"/>
<dbReference type="RefSeq" id="XP_025414377.1">
    <property type="nucleotide sequence ID" value="XM_025558592.1"/>
</dbReference>
<feature type="region of interest" description="Disordered" evidence="1">
    <location>
        <begin position="16"/>
        <end position="35"/>
    </location>
</feature>
<accession>A0A8B8FU99</accession>
<keyword evidence="2" id="KW-1185">Reference proteome</keyword>
<dbReference type="Gene3D" id="1.25.40.180">
    <property type="match status" value="2"/>
</dbReference>
<evidence type="ECO:0000313" key="2">
    <source>
        <dbReference type="Proteomes" id="UP000694846"/>
    </source>
</evidence>
<evidence type="ECO:0000313" key="3">
    <source>
        <dbReference type="RefSeq" id="XP_025414377.1"/>
    </source>
</evidence>
<dbReference type="Proteomes" id="UP000694846">
    <property type="component" value="Unplaced"/>
</dbReference>
<gene>
    <name evidence="3" type="primary">LOC112686360</name>
</gene>
<reference evidence="3" key="1">
    <citation type="submission" date="2025-08" db="UniProtKB">
        <authorList>
            <consortium name="RefSeq"/>
        </authorList>
    </citation>
    <scope>IDENTIFICATION</scope>
    <source>
        <tissue evidence="3">Whole body</tissue>
    </source>
</reference>